<organism evidence="2 3">
    <name type="scientific">Solanum commersonii</name>
    <name type="common">Commerson's wild potato</name>
    <name type="synonym">Commerson's nightshade</name>
    <dbReference type="NCBI Taxonomy" id="4109"/>
    <lineage>
        <taxon>Eukaryota</taxon>
        <taxon>Viridiplantae</taxon>
        <taxon>Streptophyta</taxon>
        <taxon>Embryophyta</taxon>
        <taxon>Tracheophyta</taxon>
        <taxon>Spermatophyta</taxon>
        <taxon>Magnoliopsida</taxon>
        <taxon>eudicotyledons</taxon>
        <taxon>Gunneridae</taxon>
        <taxon>Pentapetalae</taxon>
        <taxon>asterids</taxon>
        <taxon>lamiids</taxon>
        <taxon>Solanales</taxon>
        <taxon>Solanaceae</taxon>
        <taxon>Solanoideae</taxon>
        <taxon>Solaneae</taxon>
        <taxon>Solanum</taxon>
    </lineage>
</organism>
<accession>A0A9J5YEW2</accession>
<sequence>MRPRAELGFSLREFKKGMLALRNTSPTVEVTAPSRPFAVINNSEQTHECCGNGFNLGGKMSSKRITAKDHLKSKQHCKSIADGSRSRSQ</sequence>
<comment type="caution">
    <text evidence="2">The sequence shown here is derived from an EMBL/GenBank/DDBJ whole genome shotgun (WGS) entry which is preliminary data.</text>
</comment>
<evidence type="ECO:0000313" key="2">
    <source>
        <dbReference type="EMBL" id="KAG5598637.1"/>
    </source>
</evidence>
<dbReference type="AlphaFoldDB" id="A0A9J5YEW2"/>
<feature type="region of interest" description="Disordered" evidence="1">
    <location>
        <begin position="66"/>
        <end position="89"/>
    </location>
</feature>
<gene>
    <name evidence="2" type="ORF">H5410_030007</name>
</gene>
<protein>
    <submittedName>
        <fullName evidence="2">Uncharacterized protein</fullName>
    </submittedName>
</protein>
<keyword evidence="3" id="KW-1185">Reference proteome</keyword>
<dbReference type="Proteomes" id="UP000824120">
    <property type="component" value="Chromosome 6"/>
</dbReference>
<name>A0A9J5YEW2_SOLCO</name>
<reference evidence="2 3" key="1">
    <citation type="submission" date="2020-09" db="EMBL/GenBank/DDBJ databases">
        <title>De no assembly of potato wild relative species, Solanum commersonii.</title>
        <authorList>
            <person name="Cho K."/>
        </authorList>
    </citation>
    <scope>NUCLEOTIDE SEQUENCE [LARGE SCALE GENOMIC DNA]</scope>
    <source>
        <strain evidence="2">LZ3.2</strain>
        <tissue evidence="2">Leaf</tissue>
    </source>
</reference>
<dbReference type="EMBL" id="JACXVP010000006">
    <property type="protein sequence ID" value="KAG5598637.1"/>
    <property type="molecule type" value="Genomic_DNA"/>
</dbReference>
<evidence type="ECO:0000256" key="1">
    <source>
        <dbReference type="SAM" id="MobiDB-lite"/>
    </source>
</evidence>
<evidence type="ECO:0000313" key="3">
    <source>
        <dbReference type="Proteomes" id="UP000824120"/>
    </source>
</evidence>
<proteinExistence type="predicted"/>